<proteinExistence type="predicted"/>
<protein>
    <submittedName>
        <fullName evidence="3">RNA-binding S4 domain-containing protein</fullName>
    </submittedName>
</protein>
<evidence type="ECO:0000256" key="1">
    <source>
        <dbReference type="PROSITE-ProRule" id="PRU00182"/>
    </source>
</evidence>
<gene>
    <name evidence="3" type="ORF">ACFQ16_08270</name>
</gene>
<dbReference type="CDD" id="cd00165">
    <property type="entry name" value="S4"/>
    <property type="match status" value="1"/>
</dbReference>
<evidence type="ECO:0000313" key="4">
    <source>
        <dbReference type="Proteomes" id="UP001597018"/>
    </source>
</evidence>
<organism evidence="3 4">
    <name type="scientific">Saccharopolyspora rosea</name>
    <dbReference type="NCBI Taxonomy" id="524884"/>
    <lineage>
        <taxon>Bacteria</taxon>
        <taxon>Bacillati</taxon>
        <taxon>Actinomycetota</taxon>
        <taxon>Actinomycetes</taxon>
        <taxon>Pseudonocardiales</taxon>
        <taxon>Pseudonocardiaceae</taxon>
        <taxon>Saccharopolyspora</taxon>
    </lineage>
</organism>
<dbReference type="SMART" id="SM00363">
    <property type="entry name" value="S4"/>
    <property type="match status" value="1"/>
</dbReference>
<name>A0ABW3FNP2_9PSEU</name>
<dbReference type="Proteomes" id="UP001597018">
    <property type="component" value="Unassembled WGS sequence"/>
</dbReference>
<accession>A0ABW3FNP2</accession>
<dbReference type="InterPro" id="IPR036986">
    <property type="entry name" value="S4_RNA-bd_sf"/>
</dbReference>
<comment type="caution">
    <text evidence="3">The sequence shown here is derived from an EMBL/GenBank/DDBJ whole genome shotgun (WGS) entry which is preliminary data.</text>
</comment>
<dbReference type="SUPFAM" id="SSF55174">
    <property type="entry name" value="Alpha-L RNA-binding motif"/>
    <property type="match status" value="1"/>
</dbReference>
<dbReference type="RefSeq" id="WP_263251776.1">
    <property type="nucleotide sequence ID" value="NZ_BAABLT010000052.1"/>
</dbReference>
<dbReference type="Gene3D" id="3.10.290.10">
    <property type="entry name" value="RNA-binding S4 domain"/>
    <property type="match status" value="1"/>
</dbReference>
<evidence type="ECO:0000313" key="3">
    <source>
        <dbReference type="EMBL" id="MFD0919735.1"/>
    </source>
</evidence>
<dbReference type="Pfam" id="PF13275">
    <property type="entry name" value="S4_2"/>
    <property type="match status" value="1"/>
</dbReference>
<reference evidence="4" key="1">
    <citation type="journal article" date="2019" name="Int. J. Syst. Evol. Microbiol.">
        <title>The Global Catalogue of Microorganisms (GCM) 10K type strain sequencing project: providing services to taxonomists for standard genome sequencing and annotation.</title>
        <authorList>
            <consortium name="The Broad Institute Genomics Platform"/>
            <consortium name="The Broad Institute Genome Sequencing Center for Infectious Disease"/>
            <person name="Wu L."/>
            <person name="Ma J."/>
        </authorList>
    </citation>
    <scope>NUCLEOTIDE SEQUENCE [LARGE SCALE GENOMIC DNA]</scope>
    <source>
        <strain evidence="4">CCUG 56401</strain>
    </source>
</reference>
<keyword evidence="4" id="KW-1185">Reference proteome</keyword>
<keyword evidence="1" id="KW-0694">RNA-binding</keyword>
<sequence length="72" mass="7773">MREVQIRDDMIRLGQLLKLAGLVGNGAEAKVLLEEGQVRVNGEVETRRGRQLTSGDEVVLGDGDEAIRVATA</sequence>
<evidence type="ECO:0000259" key="2">
    <source>
        <dbReference type="SMART" id="SM00363"/>
    </source>
</evidence>
<feature type="domain" description="RNA-binding S4" evidence="2">
    <location>
        <begin position="11"/>
        <end position="71"/>
    </location>
</feature>
<dbReference type="EMBL" id="JBHTIW010000004">
    <property type="protein sequence ID" value="MFD0919735.1"/>
    <property type="molecule type" value="Genomic_DNA"/>
</dbReference>
<dbReference type="PROSITE" id="PS50889">
    <property type="entry name" value="S4"/>
    <property type="match status" value="1"/>
</dbReference>
<dbReference type="InterPro" id="IPR002942">
    <property type="entry name" value="S4_RNA-bd"/>
</dbReference>